<dbReference type="InterPro" id="IPR039535">
    <property type="entry name" value="ASST-like"/>
</dbReference>
<evidence type="ECO:0000313" key="3">
    <source>
        <dbReference type="Proteomes" id="UP000696280"/>
    </source>
</evidence>
<dbReference type="OrthoDB" id="5427350at2759"/>
<feature type="signal peptide" evidence="1">
    <location>
        <begin position="1"/>
        <end position="21"/>
    </location>
</feature>
<protein>
    <recommendedName>
        <fullName evidence="4">ASST-domain-containing protein</fullName>
    </recommendedName>
</protein>
<gene>
    <name evidence="2" type="ORF">HYFRA_00012757</name>
</gene>
<accession>A0A9N9L933</accession>
<dbReference type="InterPro" id="IPR036322">
    <property type="entry name" value="WD40_repeat_dom_sf"/>
</dbReference>
<keyword evidence="3" id="KW-1185">Reference proteome</keyword>
<dbReference type="EMBL" id="CAJVRL010000097">
    <property type="protein sequence ID" value="CAG8960238.1"/>
    <property type="molecule type" value="Genomic_DNA"/>
</dbReference>
<sequence>MKPQIGSILTAILVLARSCLADAQYKSRPDLSPPRLNITIPATSEVESGFIFTSPYGSSLLPTGKSGPEQPGAYIFTDAGDLVWSSLGYISGFVANFQAGQYEGQDVIYAFQGMIDLLHGHGFGRPVILSQKYELINYVTGGNHKVLDLHEFTIVDGKTALVEIYQQTVADLSAFGANETQNWIVDGVIQELDIATGKLIFEWTSLDHVDPKGDYFPLDSDSGYTSRTAWDYIHINSVDKNAQGDYLISGRHTSTIYKISSKTGEILWKLGGKDSTFTLGEGVSFGFQHDARFRSHSEDGQIEIISFFDNSARSNGHQGGGLDKVNDYSSGKIVQINHTDNTATLFHSVVHPDKVLAASQGNLQFLPNGNSFVNWGQSGSITEFNSEGIPVFNAYLDSGDLGYGVQSYRGFRYNWTGIPTETPAIISLKEGSDINIYVSWNGDTETKSWRFYGINSETASEREKRAFLGEVERKSFETRYTFNAAGVSTNLPIVFAEAVDGSGKVITKTDLVSTKISVPSNLMVEEFAYDGSQKLLNSF</sequence>
<feature type="chain" id="PRO_5040249953" description="ASST-domain-containing protein" evidence="1">
    <location>
        <begin position="22"/>
        <end position="539"/>
    </location>
</feature>
<organism evidence="2 3">
    <name type="scientific">Hymenoscyphus fraxineus</name>
    <dbReference type="NCBI Taxonomy" id="746836"/>
    <lineage>
        <taxon>Eukaryota</taxon>
        <taxon>Fungi</taxon>
        <taxon>Dikarya</taxon>
        <taxon>Ascomycota</taxon>
        <taxon>Pezizomycotina</taxon>
        <taxon>Leotiomycetes</taxon>
        <taxon>Helotiales</taxon>
        <taxon>Helotiaceae</taxon>
        <taxon>Hymenoscyphus</taxon>
    </lineage>
</organism>
<dbReference type="AlphaFoldDB" id="A0A9N9L933"/>
<evidence type="ECO:0008006" key="4">
    <source>
        <dbReference type="Google" id="ProtNLM"/>
    </source>
</evidence>
<dbReference type="PANTHER" id="PTHR35340:SF9">
    <property type="entry name" value="ASST-DOMAIN-CONTAINING PROTEIN"/>
    <property type="match status" value="1"/>
</dbReference>
<comment type="caution">
    <text evidence="2">The sequence shown here is derived from an EMBL/GenBank/DDBJ whole genome shotgun (WGS) entry which is preliminary data.</text>
</comment>
<name>A0A9N9L933_9HELO</name>
<dbReference type="SUPFAM" id="SSF50978">
    <property type="entry name" value="WD40 repeat-like"/>
    <property type="match status" value="1"/>
</dbReference>
<evidence type="ECO:0000313" key="2">
    <source>
        <dbReference type="EMBL" id="CAG8960238.1"/>
    </source>
</evidence>
<dbReference type="Pfam" id="PF14269">
    <property type="entry name" value="Arylsulfotran_2"/>
    <property type="match status" value="1"/>
</dbReference>
<dbReference type="InterPro" id="IPR053143">
    <property type="entry name" value="Arylsulfate_ST"/>
</dbReference>
<dbReference type="PANTHER" id="PTHR35340">
    <property type="entry name" value="PQQ ENZYME REPEAT PROTEIN-RELATED"/>
    <property type="match status" value="1"/>
</dbReference>
<reference evidence="2" key="1">
    <citation type="submission" date="2021-07" db="EMBL/GenBank/DDBJ databases">
        <authorList>
            <person name="Durling M."/>
        </authorList>
    </citation>
    <scope>NUCLEOTIDE SEQUENCE</scope>
</reference>
<evidence type="ECO:0000256" key="1">
    <source>
        <dbReference type="SAM" id="SignalP"/>
    </source>
</evidence>
<proteinExistence type="predicted"/>
<dbReference type="Proteomes" id="UP000696280">
    <property type="component" value="Unassembled WGS sequence"/>
</dbReference>
<keyword evidence="1" id="KW-0732">Signal</keyword>